<feature type="region of interest" description="Disordered" evidence="7">
    <location>
        <begin position="1"/>
        <end position="100"/>
    </location>
</feature>
<evidence type="ECO:0000256" key="5">
    <source>
        <dbReference type="ARBA" id="ARBA00022989"/>
    </source>
</evidence>
<feature type="transmembrane region" description="Helical" evidence="8">
    <location>
        <begin position="846"/>
        <end position="863"/>
    </location>
</feature>
<feature type="compositionally biased region" description="Low complexity" evidence="7">
    <location>
        <begin position="24"/>
        <end position="37"/>
    </location>
</feature>
<feature type="compositionally biased region" description="Basic and acidic residues" evidence="7">
    <location>
        <begin position="172"/>
        <end position="186"/>
    </location>
</feature>
<dbReference type="InterPro" id="IPR007182">
    <property type="entry name" value="MnhB"/>
</dbReference>
<feature type="compositionally biased region" description="Basic residues" evidence="7">
    <location>
        <begin position="272"/>
        <end position="287"/>
    </location>
</feature>
<organism evidence="10 11">
    <name type="scientific">Actinomarinicola tropica</name>
    <dbReference type="NCBI Taxonomy" id="2789776"/>
    <lineage>
        <taxon>Bacteria</taxon>
        <taxon>Bacillati</taxon>
        <taxon>Actinomycetota</taxon>
        <taxon>Acidimicrobiia</taxon>
        <taxon>Acidimicrobiales</taxon>
        <taxon>Iamiaceae</taxon>
        <taxon>Actinomarinicola</taxon>
    </lineage>
</organism>
<feature type="compositionally biased region" description="Pro residues" evidence="7">
    <location>
        <begin position="529"/>
        <end position="539"/>
    </location>
</feature>
<feature type="compositionally biased region" description="Basic residues" evidence="7">
    <location>
        <begin position="693"/>
        <end position="706"/>
    </location>
</feature>
<feature type="transmembrane region" description="Helical" evidence="8">
    <location>
        <begin position="928"/>
        <end position="946"/>
    </location>
</feature>
<feature type="domain" description="Na+/H+ antiporter MnhB subunit-related protein" evidence="9">
    <location>
        <begin position="817"/>
        <end position="939"/>
    </location>
</feature>
<keyword evidence="4 8" id="KW-0812">Transmembrane</keyword>
<evidence type="ECO:0000256" key="7">
    <source>
        <dbReference type="SAM" id="MobiDB-lite"/>
    </source>
</evidence>
<dbReference type="EMBL" id="CP045851">
    <property type="protein sequence ID" value="QGG96123.1"/>
    <property type="molecule type" value="Genomic_DNA"/>
</dbReference>
<feature type="compositionally biased region" description="Basic and acidic residues" evidence="7">
    <location>
        <begin position="656"/>
        <end position="668"/>
    </location>
</feature>
<comment type="subcellular location">
    <subcellularLocation>
        <location evidence="1">Cell membrane</location>
        <topology evidence="1">Multi-pass membrane protein</topology>
    </subcellularLocation>
</comment>
<feature type="compositionally biased region" description="Basic and acidic residues" evidence="7">
    <location>
        <begin position="244"/>
        <end position="269"/>
    </location>
</feature>
<evidence type="ECO:0000259" key="9">
    <source>
        <dbReference type="Pfam" id="PF04039"/>
    </source>
</evidence>
<protein>
    <recommendedName>
        <fullName evidence="9">Na+/H+ antiporter MnhB subunit-related protein domain-containing protein</fullName>
    </recommendedName>
</protein>
<feature type="compositionally biased region" description="Basic residues" evidence="7">
    <location>
        <begin position="468"/>
        <end position="487"/>
    </location>
</feature>
<dbReference type="KEGG" id="atq:GH723_14005"/>
<dbReference type="PANTHER" id="PTHR33932">
    <property type="entry name" value="NA(+)/H(+) ANTIPORTER SUBUNIT B"/>
    <property type="match status" value="1"/>
</dbReference>
<feature type="compositionally biased region" description="Basic residues" evidence="7">
    <location>
        <begin position="612"/>
        <end position="627"/>
    </location>
</feature>
<evidence type="ECO:0000256" key="2">
    <source>
        <dbReference type="ARBA" id="ARBA00009425"/>
    </source>
</evidence>
<feature type="region of interest" description="Disordered" evidence="7">
    <location>
        <begin position="162"/>
        <end position="422"/>
    </location>
</feature>
<dbReference type="InterPro" id="IPR050622">
    <property type="entry name" value="CPA3_antiporter_subunitB"/>
</dbReference>
<proteinExistence type="inferred from homology"/>
<feature type="compositionally biased region" description="Basic residues" evidence="7">
    <location>
        <begin position="55"/>
        <end position="64"/>
    </location>
</feature>
<feature type="compositionally biased region" description="Low complexity" evidence="7">
    <location>
        <begin position="456"/>
        <end position="467"/>
    </location>
</feature>
<sequence>MSTCRRPPHRRRDASRRRPRGGRAPRSGRGTSPRSAGVPVDAPRPGGDPRVARGSPRHRARRRGDRGGPRVGAGPPARARLPARHLRGPHGPAGLRDRRPRHGVLGRVLPRPAGPRPLRHVPVRLLRRHARARPRRQPAADLRVLGADLGHELPAHRLRRHEGELAQGRPPGDPHHRGGRAGDARRARAARPGVELGHVVAVGDPRRPADRGCGRRLGRGPGPRGRVHQVGPGAVPHVAARGHGGADPRERLPALGDHGEGRRLPDRPHVAGVRRRRAVAAAHRRRRRGDDALGRLPGAAAVRPEARPRLRHDQPARLPRRAPRLGRLEARVRRDGDAPRPRPVQGRAVHGRRRRRPPGAQPRPAPPERARSPAAAHRRGGDARGPVDGRGAAAPRVRQQGGGLPGVPRRQRHRLQLGARRARRRIRAHHRLHRALPLGCVRCEAPGRGPDRRRGAPAAGGLRGACRAPRRTVARRRARHRPGRRARPPGGGRALRAGGGVPPAPVARLHAPAAAVGCGAGRWRAALPGPAPGGAPPVGPGGRRRCRRRVPRRLRRTHQGRGPGHEDRPARLLELLRLDGPHHLRGRPRRRARPPPRGARRVGLGRITAAGGHRRTGPRRRHRHRPHPAAVRRGARPRHRRLRRGAAVRRPGCARPRADAVPHRDRVARAVPDGAAPPAGPLRAPSDPVPPRRPPRPVARRGRRGVRVGADLARGTHRPADRRGDERGRLPGGRRRQRRERHPRRHQGLRHPGRDRGHHRGRDRHRGAGAGGPPAATPGGRRRGGGADGRCARPRGRGGPHVSDLGRPLGGDPSGVLDETVRVAVPIVLIASVFLLFAGHNAPGGGFIGGLVAGSAVFLRYISAGATAHGGVTRVPFEVLLGAGVLLSALTGVASLVAGDGFLEAWTFEEDLPVLGTVKFTATLPFDIGVYLVVLGLAVAVVASLGREADEDLAPVVEPDEVER</sequence>
<gene>
    <name evidence="10" type="ORF">GH723_14005</name>
</gene>
<feature type="compositionally biased region" description="Basic and acidic residues" evidence="7">
    <location>
        <begin position="326"/>
        <end position="340"/>
    </location>
</feature>
<evidence type="ECO:0000313" key="11">
    <source>
        <dbReference type="Proteomes" id="UP000334019"/>
    </source>
</evidence>
<feature type="compositionally biased region" description="Basic and acidic residues" evidence="7">
    <location>
        <begin position="204"/>
        <end position="213"/>
    </location>
</feature>
<comment type="similarity">
    <text evidence="2">Belongs to the CPA3 antiporters (TC 2.A.63) subunit B family.</text>
</comment>
<dbReference type="GO" id="GO:0005886">
    <property type="term" value="C:plasma membrane"/>
    <property type="evidence" value="ECO:0007669"/>
    <property type="project" value="UniProtKB-SubCell"/>
</dbReference>
<feature type="transmembrane region" description="Helical" evidence="8">
    <location>
        <begin position="875"/>
        <end position="898"/>
    </location>
</feature>
<keyword evidence="5 8" id="KW-1133">Transmembrane helix</keyword>
<feature type="region of interest" description="Disordered" evidence="7">
    <location>
        <begin position="527"/>
        <end position="811"/>
    </location>
</feature>
<name>A0A5Q2RJW8_9ACTN</name>
<evidence type="ECO:0000256" key="1">
    <source>
        <dbReference type="ARBA" id="ARBA00004651"/>
    </source>
</evidence>
<feature type="compositionally biased region" description="Basic residues" evidence="7">
    <location>
        <begin position="542"/>
        <end position="559"/>
    </location>
</feature>
<evidence type="ECO:0000256" key="8">
    <source>
        <dbReference type="SAM" id="Phobius"/>
    </source>
</evidence>
<feature type="compositionally biased region" description="Basic residues" evidence="7">
    <location>
        <begin position="583"/>
        <end position="600"/>
    </location>
</feature>
<feature type="compositionally biased region" description="Basic and acidic residues" evidence="7">
    <location>
        <begin position="563"/>
        <end position="582"/>
    </location>
</feature>
<feature type="compositionally biased region" description="Basic residues" evidence="7">
    <location>
        <begin position="633"/>
        <end position="647"/>
    </location>
</feature>
<evidence type="ECO:0000256" key="4">
    <source>
        <dbReference type="ARBA" id="ARBA00022692"/>
    </source>
</evidence>
<feature type="compositionally biased region" description="Basic residues" evidence="7">
    <location>
        <begin position="732"/>
        <end position="767"/>
    </location>
</feature>
<keyword evidence="6 8" id="KW-0472">Membrane</keyword>
<feature type="compositionally biased region" description="Low complexity" evidence="7">
    <location>
        <begin position="601"/>
        <end position="611"/>
    </location>
</feature>
<feature type="compositionally biased region" description="Basic residues" evidence="7">
    <location>
        <begin position="409"/>
        <end position="422"/>
    </location>
</feature>
<keyword evidence="3" id="KW-1003">Cell membrane</keyword>
<feature type="compositionally biased region" description="Basic and acidic residues" evidence="7">
    <location>
        <begin position="304"/>
        <end position="315"/>
    </location>
</feature>
<dbReference type="PANTHER" id="PTHR33932:SF4">
    <property type="entry name" value="NA(+)_H(+) ANTIPORTER SUBUNIT B"/>
    <property type="match status" value="1"/>
</dbReference>
<reference evidence="10 11" key="1">
    <citation type="submission" date="2019-11" db="EMBL/GenBank/DDBJ databases">
        <authorList>
            <person name="He Y."/>
        </authorList>
    </citation>
    <scope>NUCLEOTIDE SEQUENCE [LARGE SCALE GENOMIC DNA]</scope>
    <source>
        <strain evidence="10 11">SCSIO 58843</strain>
    </source>
</reference>
<evidence type="ECO:0000313" key="10">
    <source>
        <dbReference type="EMBL" id="QGG96123.1"/>
    </source>
</evidence>
<evidence type="ECO:0000256" key="6">
    <source>
        <dbReference type="ARBA" id="ARBA00023136"/>
    </source>
</evidence>
<dbReference type="Pfam" id="PF04039">
    <property type="entry name" value="MnhB"/>
    <property type="match status" value="1"/>
</dbReference>
<accession>A0A5Q2RJW8</accession>
<keyword evidence="11" id="KW-1185">Reference proteome</keyword>
<dbReference type="Proteomes" id="UP000334019">
    <property type="component" value="Chromosome"/>
</dbReference>
<feature type="compositionally biased region" description="Basic residues" evidence="7">
    <location>
        <begin position="1"/>
        <end position="23"/>
    </location>
</feature>
<feature type="compositionally biased region" description="Basic and acidic residues" evidence="7">
    <location>
        <begin position="718"/>
        <end position="729"/>
    </location>
</feature>
<evidence type="ECO:0000256" key="3">
    <source>
        <dbReference type="ARBA" id="ARBA00022475"/>
    </source>
</evidence>
<feature type="compositionally biased region" description="Low complexity" evidence="7">
    <location>
        <begin position="669"/>
        <end position="686"/>
    </location>
</feature>
<feature type="region of interest" description="Disordered" evidence="7">
    <location>
        <begin position="448"/>
        <end position="496"/>
    </location>
</feature>
<dbReference type="AlphaFoldDB" id="A0A5Q2RJW8"/>